<dbReference type="InterPro" id="IPR010625">
    <property type="entry name" value="CHCH"/>
</dbReference>
<dbReference type="EMBL" id="KN822014">
    <property type="protein sequence ID" value="KIM67091.1"/>
    <property type="molecule type" value="Genomic_DNA"/>
</dbReference>
<dbReference type="PROSITE" id="PS51808">
    <property type="entry name" value="CHCH"/>
    <property type="match status" value="1"/>
</dbReference>
<evidence type="ECO:0000256" key="3">
    <source>
        <dbReference type="ARBA" id="ARBA00023157"/>
    </source>
</evidence>
<proteinExistence type="inferred from homology"/>
<comment type="function">
    <text evidence="4">Required for the assembly of mitochondrial cytochrome c oxidase.</text>
</comment>
<keyword evidence="10" id="KW-1185">Reference proteome</keyword>
<reference evidence="9 10" key="1">
    <citation type="submission" date="2014-04" db="EMBL/GenBank/DDBJ databases">
        <authorList>
            <consortium name="DOE Joint Genome Institute"/>
            <person name="Kuo A."/>
            <person name="Kohler A."/>
            <person name="Nagy L.G."/>
            <person name="Floudas D."/>
            <person name="Copeland A."/>
            <person name="Barry K.W."/>
            <person name="Cichocki N."/>
            <person name="Veneault-Fourrey C."/>
            <person name="LaButti K."/>
            <person name="Lindquist E.A."/>
            <person name="Lipzen A."/>
            <person name="Lundell T."/>
            <person name="Morin E."/>
            <person name="Murat C."/>
            <person name="Sun H."/>
            <person name="Tunlid A."/>
            <person name="Henrissat B."/>
            <person name="Grigoriev I.V."/>
            <person name="Hibbett D.S."/>
            <person name="Martin F."/>
            <person name="Nordberg H.P."/>
            <person name="Cantor M.N."/>
            <person name="Hua S.X."/>
        </authorList>
    </citation>
    <scope>NUCLEOTIDE SEQUENCE [LARGE SCALE GENOMIC DNA]</scope>
    <source>
        <strain evidence="9 10">Foug A</strain>
    </source>
</reference>
<evidence type="ECO:0000313" key="9">
    <source>
        <dbReference type="EMBL" id="KIM67091.1"/>
    </source>
</evidence>
<dbReference type="FunCoup" id="A0A0C3EGQ8">
    <property type="interactions" value="200"/>
</dbReference>
<gene>
    <name evidence="9" type="ORF">SCLCIDRAFT_1210572</name>
</gene>
<evidence type="ECO:0000313" key="10">
    <source>
        <dbReference type="Proteomes" id="UP000053989"/>
    </source>
</evidence>
<evidence type="ECO:0000256" key="6">
    <source>
        <dbReference type="ARBA" id="ARBA00039385"/>
    </source>
</evidence>
<keyword evidence="3" id="KW-1015">Disulfide bond</keyword>
<reference evidence="10" key="2">
    <citation type="submission" date="2015-01" db="EMBL/GenBank/DDBJ databases">
        <title>Evolutionary Origins and Diversification of the Mycorrhizal Mutualists.</title>
        <authorList>
            <consortium name="DOE Joint Genome Institute"/>
            <consortium name="Mycorrhizal Genomics Consortium"/>
            <person name="Kohler A."/>
            <person name="Kuo A."/>
            <person name="Nagy L.G."/>
            <person name="Floudas D."/>
            <person name="Copeland A."/>
            <person name="Barry K.W."/>
            <person name="Cichocki N."/>
            <person name="Veneault-Fourrey C."/>
            <person name="LaButti K."/>
            <person name="Lindquist E.A."/>
            <person name="Lipzen A."/>
            <person name="Lundell T."/>
            <person name="Morin E."/>
            <person name="Murat C."/>
            <person name="Riley R."/>
            <person name="Ohm R."/>
            <person name="Sun H."/>
            <person name="Tunlid A."/>
            <person name="Henrissat B."/>
            <person name="Grigoriev I.V."/>
            <person name="Hibbett D.S."/>
            <person name="Martin F."/>
        </authorList>
    </citation>
    <scope>NUCLEOTIDE SEQUENCE [LARGE SCALE GENOMIC DNA]</scope>
    <source>
        <strain evidence="10">Foug A</strain>
    </source>
</reference>
<dbReference type="InterPro" id="IPR051383">
    <property type="entry name" value="COX19"/>
</dbReference>
<evidence type="ECO:0000256" key="1">
    <source>
        <dbReference type="ARBA" id="ARBA00004496"/>
    </source>
</evidence>
<dbReference type="InParanoid" id="A0A0C3EGQ8"/>
<name>A0A0C3EGQ8_9AGAM</name>
<dbReference type="PANTHER" id="PTHR21107">
    <property type="entry name" value="CYTOCHROME C OXIDASE ASSEMBLY PROTEIN COX19"/>
    <property type="match status" value="1"/>
</dbReference>
<dbReference type="Proteomes" id="UP000053989">
    <property type="component" value="Unassembled WGS sequence"/>
</dbReference>
<feature type="domain" description="CHCH" evidence="8">
    <location>
        <begin position="31"/>
        <end position="64"/>
    </location>
</feature>
<evidence type="ECO:0000256" key="2">
    <source>
        <dbReference type="ARBA" id="ARBA00022490"/>
    </source>
</evidence>
<dbReference type="STRING" id="1036808.A0A0C3EGQ8"/>
<dbReference type="OrthoDB" id="268594at2759"/>
<feature type="region of interest" description="Disordered" evidence="7">
    <location>
        <begin position="1"/>
        <end position="21"/>
    </location>
</feature>
<evidence type="ECO:0000256" key="7">
    <source>
        <dbReference type="SAM" id="MobiDB-lite"/>
    </source>
</evidence>
<protein>
    <recommendedName>
        <fullName evidence="6">Cytochrome c oxidase assembly protein COX19</fullName>
    </recommendedName>
</protein>
<evidence type="ECO:0000259" key="8">
    <source>
        <dbReference type="Pfam" id="PF06747"/>
    </source>
</evidence>
<comment type="similarity">
    <text evidence="5">Belongs to the COX19 family.</text>
</comment>
<dbReference type="Pfam" id="PF06747">
    <property type="entry name" value="CHCH"/>
    <property type="match status" value="1"/>
</dbReference>
<dbReference type="InterPro" id="IPR009069">
    <property type="entry name" value="Cys_alpha_HP_mot_SF"/>
</dbReference>
<organism evidence="9 10">
    <name type="scientific">Scleroderma citrinum Foug A</name>
    <dbReference type="NCBI Taxonomy" id="1036808"/>
    <lineage>
        <taxon>Eukaryota</taxon>
        <taxon>Fungi</taxon>
        <taxon>Dikarya</taxon>
        <taxon>Basidiomycota</taxon>
        <taxon>Agaricomycotina</taxon>
        <taxon>Agaricomycetes</taxon>
        <taxon>Agaricomycetidae</taxon>
        <taxon>Boletales</taxon>
        <taxon>Sclerodermatineae</taxon>
        <taxon>Sclerodermataceae</taxon>
        <taxon>Scleroderma</taxon>
    </lineage>
</organism>
<keyword evidence="2" id="KW-0963">Cytoplasm</keyword>
<accession>A0A0C3EGQ8</accession>
<dbReference type="GO" id="GO:0005758">
    <property type="term" value="C:mitochondrial intermembrane space"/>
    <property type="evidence" value="ECO:0007669"/>
    <property type="project" value="TreeGrafter"/>
</dbReference>
<dbReference type="GO" id="GO:0033617">
    <property type="term" value="P:mitochondrial respiratory chain complex IV assembly"/>
    <property type="evidence" value="ECO:0007669"/>
    <property type="project" value="TreeGrafter"/>
</dbReference>
<dbReference type="PANTHER" id="PTHR21107:SF2">
    <property type="entry name" value="CYTOCHROME C OXIDASE ASSEMBLY PROTEIN COX19"/>
    <property type="match status" value="1"/>
</dbReference>
<evidence type="ECO:0000256" key="5">
    <source>
        <dbReference type="ARBA" id="ARBA00038223"/>
    </source>
</evidence>
<dbReference type="HOGENOM" id="CLU_141947_2_1_1"/>
<dbReference type="SUPFAM" id="SSF47072">
    <property type="entry name" value="Cysteine alpha-hairpin motif"/>
    <property type="match status" value="1"/>
</dbReference>
<sequence length="103" mass="11628">MSFGRPPSLNIGFKTTPPDRGSFPLDHYGECKEQMMQYMECLKKNSSTSTPCRTFSKNYLDCRMSKGLMERDEWYRLGLGDVEDAPSVKTGVQAPGANPKLNR</sequence>
<evidence type="ECO:0000256" key="4">
    <source>
        <dbReference type="ARBA" id="ARBA00037279"/>
    </source>
</evidence>
<comment type="subcellular location">
    <subcellularLocation>
        <location evidence="1">Cytoplasm</location>
    </subcellularLocation>
</comment>
<dbReference type="AlphaFoldDB" id="A0A0C3EGQ8"/>